<evidence type="ECO:0000313" key="2">
    <source>
        <dbReference type="Proteomes" id="UP001171620"/>
    </source>
</evidence>
<dbReference type="AlphaFoldDB" id="A0AAW7T6B4"/>
<name>A0AAW7T6B4_BURVI</name>
<dbReference type="EMBL" id="JAUJRV010000029">
    <property type="protein sequence ID" value="MDN7798321.1"/>
    <property type="molecule type" value="Genomic_DNA"/>
</dbReference>
<proteinExistence type="predicted"/>
<gene>
    <name evidence="1" type="ORF">QZM33_25605</name>
</gene>
<reference evidence="1" key="1">
    <citation type="submission" date="2023-07" db="EMBL/GenBank/DDBJ databases">
        <title>A collection of bacterial strains from the Burkholderia cepacia Research Laboratory and Repository.</title>
        <authorList>
            <person name="Lipuma J."/>
            <person name="Spilker T."/>
            <person name="Caverly L."/>
        </authorList>
    </citation>
    <scope>NUCLEOTIDE SEQUENCE</scope>
    <source>
        <strain evidence="1">AU44268</strain>
    </source>
</reference>
<comment type="caution">
    <text evidence="1">The sequence shown here is derived from an EMBL/GenBank/DDBJ whole genome shotgun (WGS) entry which is preliminary data.</text>
</comment>
<sequence>MMNYNIKTFRENLPDDHDYHYAFMCGCKDCFDDALLNLKHRFGFDIQEACRASLTEVVKSQGQGQ</sequence>
<dbReference type="RefSeq" id="WP_146123443.1">
    <property type="nucleotide sequence ID" value="NZ_JAUJRV010000029.1"/>
</dbReference>
<organism evidence="1 2">
    <name type="scientific">Burkholderia vietnamiensis</name>
    <dbReference type="NCBI Taxonomy" id="60552"/>
    <lineage>
        <taxon>Bacteria</taxon>
        <taxon>Pseudomonadati</taxon>
        <taxon>Pseudomonadota</taxon>
        <taxon>Betaproteobacteria</taxon>
        <taxon>Burkholderiales</taxon>
        <taxon>Burkholderiaceae</taxon>
        <taxon>Burkholderia</taxon>
        <taxon>Burkholderia cepacia complex</taxon>
    </lineage>
</organism>
<evidence type="ECO:0000313" key="1">
    <source>
        <dbReference type="EMBL" id="MDN7798321.1"/>
    </source>
</evidence>
<protein>
    <submittedName>
        <fullName evidence="1">Uncharacterized protein</fullName>
    </submittedName>
</protein>
<accession>A0AAW7T6B4</accession>
<dbReference type="Proteomes" id="UP001171620">
    <property type="component" value="Unassembled WGS sequence"/>
</dbReference>